<protein>
    <submittedName>
        <fullName evidence="3">DinB family protein</fullName>
    </submittedName>
</protein>
<feature type="domain" description="DinB-like" evidence="2">
    <location>
        <begin position="14"/>
        <end position="171"/>
    </location>
</feature>
<keyword evidence="1" id="KW-0812">Transmembrane</keyword>
<dbReference type="InterPro" id="IPR034660">
    <property type="entry name" value="DinB/YfiT-like"/>
</dbReference>
<keyword evidence="1" id="KW-0472">Membrane</keyword>
<reference evidence="3" key="1">
    <citation type="submission" date="2022-10" db="EMBL/GenBank/DDBJ databases">
        <title>The complete genomes of actinobacterial strains from the NBC collection.</title>
        <authorList>
            <person name="Joergensen T.S."/>
            <person name="Alvarez Arevalo M."/>
            <person name="Sterndorff E.B."/>
            <person name="Faurdal D."/>
            <person name="Vuksanovic O."/>
            <person name="Mourched A.-S."/>
            <person name="Charusanti P."/>
            <person name="Shaw S."/>
            <person name="Blin K."/>
            <person name="Weber T."/>
        </authorList>
    </citation>
    <scope>NUCLEOTIDE SEQUENCE</scope>
    <source>
        <strain evidence="3">NBC_00003</strain>
    </source>
</reference>
<proteinExistence type="predicted"/>
<evidence type="ECO:0000256" key="1">
    <source>
        <dbReference type="SAM" id="Phobius"/>
    </source>
</evidence>
<organism evidence="3">
    <name type="scientific">Streptomyces sp. NBC_00003</name>
    <dbReference type="NCBI Taxonomy" id="2903608"/>
    <lineage>
        <taxon>Bacteria</taxon>
        <taxon>Bacillati</taxon>
        <taxon>Actinomycetota</taxon>
        <taxon>Actinomycetes</taxon>
        <taxon>Kitasatosporales</taxon>
        <taxon>Streptomycetaceae</taxon>
        <taxon>Streptomyces</taxon>
    </lineage>
</organism>
<evidence type="ECO:0000313" key="3">
    <source>
        <dbReference type="EMBL" id="WTW59216.1"/>
    </source>
</evidence>
<dbReference type="Gene3D" id="1.20.120.450">
    <property type="entry name" value="dinb family like domain"/>
    <property type="match status" value="1"/>
</dbReference>
<dbReference type="Pfam" id="PF12867">
    <property type="entry name" value="DinB_2"/>
    <property type="match status" value="1"/>
</dbReference>
<dbReference type="SUPFAM" id="SSF109854">
    <property type="entry name" value="DinB/YfiT-like putative metalloenzymes"/>
    <property type="match status" value="1"/>
</dbReference>
<name>A0AAU2UVN4_9ACTN</name>
<feature type="transmembrane region" description="Helical" evidence="1">
    <location>
        <begin position="47"/>
        <end position="68"/>
    </location>
</feature>
<dbReference type="InterPro" id="IPR024775">
    <property type="entry name" value="DinB-like"/>
</dbReference>
<keyword evidence="1" id="KW-1133">Transmembrane helix</keyword>
<gene>
    <name evidence="3" type="ORF">OG549_00310</name>
</gene>
<evidence type="ECO:0000259" key="2">
    <source>
        <dbReference type="Pfam" id="PF12867"/>
    </source>
</evidence>
<accession>A0AAU2UVN4</accession>
<dbReference type="AlphaFoldDB" id="A0AAU2UVN4"/>
<sequence>MPSTWDKQLVQDELREAQTDFHRLLDTATMADLARPTNETRWNNEQLLFHMLFGYMITAALLPLMRLFGRLPRGVGKGYARLLDATTRPFDAINYLGPCAAIHIYGHRRMAAKFDRVIASLLRRLDEETPADLARGMHYPVRWDPFFKDYVTLADIYRYPTQHYNFHRRQLTITNTS</sequence>
<dbReference type="EMBL" id="CP108318">
    <property type="protein sequence ID" value="WTW59216.1"/>
    <property type="molecule type" value="Genomic_DNA"/>
</dbReference>